<feature type="domain" description="ASCH" evidence="1">
    <location>
        <begin position="16"/>
        <end position="108"/>
    </location>
</feature>
<reference evidence="2 3" key="1">
    <citation type="journal article" date="2016" name="Nat. Commun.">
        <title>Thousands of microbial genomes shed light on interconnected biogeochemical processes in an aquifer system.</title>
        <authorList>
            <person name="Anantharaman K."/>
            <person name="Brown C.T."/>
            <person name="Hug L.A."/>
            <person name="Sharon I."/>
            <person name="Castelle C.J."/>
            <person name="Probst A.J."/>
            <person name="Thomas B.C."/>
            <person name="Singh A."/>
            <person name="Wilkins M.J."/>
            <person name="Karaoz U."/>
            <person name="Brodie E.L."/>
            <person name="Williams K.H."/>
            <person name="Hubbard S.S."/>
            <person name="Banfield J.F."/>
        </authorList>
    </citation>
    <scope>NUCLEOTIDE SEQUENCE [LARGE SCALE GENOMIC DNA]</scope>
</reference>
<evidence type="ECO:0000259" key="1">
    <source>
        <dbReference type="Pfam" id="PF04266"/>
    </source>
</evidence>
<dbReference type="InterPro" id="IPR007374">
    <property type="entry name" value="ASCH_domain"/>
</dbReference>
<gene>
    <name evidence="2" type="ORF">A3A97_01245</name>
</gene>
<dbReference type="Gene3D" id="2.30.130.30">
    <property type="entry name" value="Hypothetical protein"/>
    <property type="match status" value="1"/>
</dbReference>
<evidence type="ECO:0000313" key="3">
    <source>
        <dbReference type="Proteomes" id="UP000176951"/>
    </source>
</evidence>
<proteinExistence type="predicted"/>
<protein>
    <recommendedName>
        <fullName evidence="1">ASCH domain-containing protein</fullName>
    </recommendedName>
</protein>
<name>A0A1G2PQ97_9BACT</name>
<dbReference type="Pfam" id="PF04266">
    <property type="entry name" value="ASCH"/>
    <property type="match status" value="1"/>
</dbReference>
<dbReference type="SUPFAM" id="SSF88697">
    <property type="entry name" value="PUA domain-like"/>
    <property type="match status" value="1"/>
</dbReference>
<evidence type="ECO:0000313" key="2">
    <source>
        <dbReference type="EMBL" id="OHA50494.1"/>
    </source>
</evidence>
<organism evidence="2 3">
    <name type="scientific">Candidatus Terrybacteria bacterium RIFCSPLOWO2_01_FULL_40_23</name>
    <dbReference type="NCBI Taxonomy" id="1802366"/>
    <lineage>
        <taxon>Bacteria</taxon>
        <taxon>Candidatus Terryibacteriota</taxon>
    </lineage>
</organism>
<dbReference type="AlphaFoldDB" id="A0A1G2PQ97"/>
<accession>A0A1G2PQ97</accession>
<dbReference type="InterPro" id="IPR015947">
    <property type="entry name" value="PUA-like_sf"/>
</dbReference>
<sequence>MKNKPKILKFRLVNKDIFEAIVRGKKKIETRAATEKYRKIKVGDTVILKCGKKNLTKKVLRVEHFRSISAILKKYNPERLNPKVHTAQEAHDIWYGFPRYKEKIKKHGLIAMHLK</sequence>
<comment type="caution">
    <text evidence="2">The sequence shown here is derived from an EMBL/GenBank/DDBJ whole genome shotgun (WGS) entry which is preliminary data.</text>
</comment>
<dbReference type="EMBL" id="MHSW01000035">
    <property type="protein sequence ID" value="OHA50494.1"/>
    <property type="molecule type" value="Genomic_DNA"/>
</dbReference>
<dbReference type="Proteomes" id="UP000176951">
    <property type="component" value="Unassembled WGS sequence"/>
</dbReference>